<dbReference type="AlphaFoldDB" id="A0A0A2MMC6"/>
<dbReference type="STRING" id="1121898.GCA_000422725_02434"/>
<dbReference type="OrthoDB" id="1452530at2"/>
<feature type="transmembrane region" description="Helical" evidence="1">
    <location>
        <begin position="41"/>
        <end position="58"/>
    </location>
</feature>
<dbReference type="EMBL" id="JRLY01000008">
    <property type="protein sequence ID" value="KGO92706.1"/>
    <property type="molecule type" value="Genomic_DNA"/>
</dbReference>
<keyword evidence="3" id="KW-1185">Reference proteome</keyword>
<evidence type="ECO:0000313" key="2">
    <source>
        <dbReference type="EMBL" id="KGO92706.1"/>
    </source>
</evidence>
<reference evidence="2 3" key="1">
    <citation type="submission" date="2013-09" db="EMBL/GenBank/DDBJ databases">
        <authorList>
            <person name="Zeng Z."/>
            <person name="Chen C."/>
        </authorList>
    </citation>
    <scope>NUCLEOTIDE SEQUENCE [LARGE SCALE GENOMIC DNA]</scope>
    <source>
        <strain evidence="2 3">WB 4.1-42</strain>
    </source>
</reference>
<dbReference type="eggNOG" id="ENOG503098U">
    <property type="taxonomic scope" value="Bacteria"/>
</dbReference>
<dbReference type="Proteomes" id="UP000030111">
    <property type="component" value="Unassembled WGS sequence"/>
</dbReference>
<protein>
    <submittedName>
        <fullName evidence="2">Uncharacterized protein</fullName>
    </submittedName>
</protein>
<sequence length="330" mass="37678">MDNHANQSNEIDLSYVSQKIKKSLSKVNDSFFDAILFVKRYIIVIVIVIAVGVTLGTLKDENQTYDQKVFVTPNFKSVDYLYGQIQQLNSKIRAHDTEFLNKIGLKSPEMIAGLDLEPIVDIYEFIDEVDNEKVASRKFDLFKLIAENGEMEKMLEEQTTSKNYNNQVIVITTRGIVTKQDVVDPILNYLNSDAYYKQIQAEYIKNLDVEITANDTLIKQIDGILNSFSNRKNGGNNMVSFNNDGQLNDVIETKNKLVAQQALNNIKKVNYTSIVKEKGTVLNFKRKGITNGNNKIIYPVVLLLLFVFVMLFISYYKSQVRKRKALAQNI</sequence>
<feature type="transmembrane region" description="Helical" evidence="1">
    <location>
        <begin position="296"/>
        <end position="316"/>
    </location>
</feature>
<dbReference type="RefSeq" id="WP_026992789.1">
    <property type="nucleotide sequence ID" value="NZ_JRLY01000008.1"/>
</dbReference>
<evidence type="ECO:0000256" key="1">
    <source>
        <dbReference type="SAM" id="Phobius"/>
    </source>
</evidence>
<proteinExistence type="predicted"/>
<keyword evidence="1" id="KW-0812">Transmembrane</keyword>
<keyword evidence="1" id="KW-0472">Membrane</keyword>
<accession>A0A0A2MMC6</accession>
<keyword evidence="1" id="KW-1133">Transmembrane helix</keyword>
<organism evidence="2 3">
    <name type="scientific">Flavobacterium subsaxonicum WB 4.1-42 = DSM 21790</name>
    <dbReference type="NCBI Taxonomy" id="1121898"/>
    <lineage>
        <taxon>Bacteria</taxon>
        <taxon>Pseudomonadati</taxon>
        <taxon>Bacteroidota</taxon>
        <taxon>Flavobacteriia</taxon>
        <taxon>Flavobacteriales</taxon>
        <taxon>Flavobacteriaceae</taxon>
        <taxon>Flavobacterium</taxon>
    </lineage>
</organism>
<name>A0A0A2MMC6_9FLAO</name>
<gene>
    <name evidence="2" type="ORF">Q766_11345</name>
</gene>
<comment type="caution">
    <text evidence="2">The sequence shown here is derived from an EMBL/GenBank/DDBJ whole genome shotgun (WGS) entry which is preliminary data.</text>
</comment>
<evidence type="ECO:0000313" key="3">
    <source>
        <dbReference type="Proteomes" id="UP000030111"/>
    </source>
</evidence>